<dbReference type="PIRSF" id="PIRSF000460">
    <property type="entry name" value="Pprylas_GlgP"/>
    <property type="match status" value="1"/>
</dbReference>
<dbReference type="PANTHER" id="PTHR42655">
    <property type="entry name" value="GLYCOGEN PHOSPHORYLASE"/>
    <property type="match status" value="1"/>
</dbReference>
<reference evidence="2" key="1">
    <citation type="submission" date="2023-12" db="EMBL/GenBank/DDBJ databases">
        <title>Fervidustalea candida gen. nov., sp. nov., a novel member of the family Paenibacillaceae isolated from a geothermal area.</title>
        <authorList>
            <person name="Li W.-J."/>
            <person name="Jiao J.-Y."/>
            <person name="Chen Y."/>
        </authorList>
    </citation>
    <scope>NUCLEOTIDE SEQUENCE</scope>
    <source>
        <strain evidence="2">SYSU GA230002</strain>
    </source>
</reference>
<name>A0ABU5ZIA8_9BACL</name>
<organism evidence="2 3">
    <name type="scientific">Ferviditalea candida</name>
    <dbReference type="NCBI Taxonomy" id="3108399"/>
    <lineage>
        <taxon>Bacteria</taxon>
        <taxon>Bacillati</taxon>
        <taxon>Bacillota</taxon>
        <taxon>Bacilli</taxon>
        <taxon>Bacillales</taxon>
        <taxon>Paenibacillaceae</taxon>
        <taxon>Ferviditalea</taxon>
    </lineage>
</organism>
<accession>A0ABU5ZIA8</accession>
<dbReference type="InterPro" id="IPR011834">
    <property type="entry name" value="Agluc_phsphrylas"/>
</dbReference>
<dbReference type="SUPFAM" id="SSF53756">
    <property type="entry name" value="UDP-Glycosyltransferase/glycogen phosphorylase"/>
    <property type="match status" value="1"/>
</dbReference>
<keyword evidence="3" id="KW-1185">Reference proteome</keyword>
<gene>
    <name evidence="2" type="primary">glgP</name>
    <name evidence="2" type="ORF">VF724_11235</name>
</gene>
<evidence type="ECO:0000256" key="1">
    <source>
        <dbReference type="ARBA" id="ARBA00006047"/>
    </source>
</evidence>
<evidence type="ECO:0000313" key="2">
    <source>
        <dbReference type="EMBL" id="MEB3102235.1"/>
    </source>
</evidence>
<evidence type="ECO:0000313" key="3">
    <source>
        <dbReference type="Proteomes" id="UP001310386"/>
    </source>
</evidence>
<dbReference type="PANTHER" id="PTHR42655:SF1">
    <property type="entry name" value="GLYCOGEN PHOSPHORYLASE"/>
    <property type="match status" value="1"/>
</dbReference>
<comment type="similarity">
    <text evidence="1">Belongs to the glycogen phosphorylase family.</text>
</comment>
<dbReference type="NCBIfam" id="TIGR02094">
    <property type="entry name" value="more_P_ylases"/>
    <property type="match status" value="1"/>
</dbReference>
<dbReference type="Proteomes" id="UP001310386">
    <property type="component" value="Unassembled WGS sequence"/>
</dbReference>
<dbReference type="InterPro" id="IPR052182">
    <property type="entry name" value="Glycogen/Maltodextrin_Phosph"/>
</dbReference>
<dbReference type="Gene3D" id="3.40.50.2000">
    <property type="entry name" value="Glycogen Phosphorylase B"/>
    <property type="match status" value="3"/>
</dbReference>
<comment type="caution">
    <text evidence="2">The sequence shown here is derived from an EMBL/GenBank/DDBJ whole genome shotgun (WGS) entry which is preliminary data.</text>
</comment>
<dbReference type="Pfam" id="PF00343">
    <property type="entry name" value="Phosphorylase"/>
    <property type="match status" value="1"/>
</dbReference>
<dbReference type="RefSeq" id="WP_371754348.1">
    <property type="nucleotide sequence ID" value="NZ_JAYJLD010000014.1"/>
</dbReference>
<dbReference type="EMBL" id="JAYJLD010000014">
    <property type="protein sequence ID" value="MEB3102235.1"/>
    <property type="molecule type" value="Genomic_DNA"/>
</dbReference>
<protein>
    <submittedName>
        <fullName evidence="2">Alpha-glucan family phosphorylase</fullName>
    </submittedName>
</protein>
<proteinExistence type="inferred from homology"/>
<dbReference type="InterPro" id="IPR000811">
    <property type="entry name" value="Glyco_trans_35"/>
</dbReference>
<sequence length="747" mass="85093">MSNHGLNWFESRYPEFAGYPVAYFSAEFGIHESLPIYSGGLGILAGDHCKSAGDLGIPLVGIGLLYRCGYFRQKIDAQGNQQAELQAADFSSLPIRPVLQDGSHLRVSVDFPGRPVHLKVWAAQANRTQIYLLDADDPANTPEDRQITNQLYGGGRETRLQQEILLGVGGVKTLNALGIKPGLFHLNEGHAAFAALERLRKLLHDGLPFNAAMEAIRAGTLFTTHTPVPAGHDVFDKHLFLQYFQGRHEEWDANIERLIDLGWDSEKNGFNMTYLALNTATKRNAVSKLHGRVSREMFRSFHGGIDAEDVPVESITNGVHLNTWMAAPLRQLLERHLPADWRDRMSESEQWNGVERIPDEEWWAIHQQLKADMIRFVRSRIADPRDTNGQTTDVPRQVRCDLRTDVLTIGFARRFAAYKRATLLFSDLDRLDRIVNHPERPVRFLYAGKAHPADISGQDLIREVHRVSQMDRFFGKILLLEDYDMEMARCLVQGVDVWMNTPQELMEASGTSGQKAAMNGVLNFSVLDGWWAEGFDGTNGFAIADTASLYDSLEQSIAPLYYLPGKREWVSRTKQSVRTLAPVYNTDRMVREYAQKFYVPIMERSLYFQSKQFETARRVADFKAFIQRSWKLVRFLSVDERPVPEGTSAKESKQKELKQIEAVVDFGPVWYKDAVAEIIYYEENGGRWDRIIVPMRSEGSGELPNRFRYRAEIPRSLQHGPHFRIRLRPDSPDFAHPFELPLATWSA</sequence>